<accession>D5H0N2</accession>
<keyword evidence="1" id="KW-0472">Membrane</keyword>
<dbReference type="HOGENOM" id="CLU_3062748_0_0_9"/>
<evidence type="ECO:0000256" key="1">
    <source>
        <dbReference type="SAM" id="Phobius"/>
    </source>
</evidence>
<feature type="transmembrane region" description="Helical" evidence="1">
    <location>
        <begin position="32"/>
        <end position="50"/>
    </location>
</feature>
<keyword evidence="1" id="KW-0812">Transmembrane</keyword>
<name>D5H0N2_LACCS</name>
<evidence type="ECO:0008006" key="4">
    <source>
        <dbReference type="Google" id="ProtNLM"/>
    </source>
</evidence>
<evidence type="ECO:0000313" key="3">
    <source>
        <dbReference type="Proteomes" id="UP000002371"/>
    </source>
</evidence>
<feature type="transmembrane region" description="Helical" evidence="1">
    <location>
        <begin position="5"/>
        <end position="26"/>
    </location>
</feature>
<reference evidence="2 3" key="1">
    <citation type="journal article" date="2010" name="J. Bacteriol.">
        <title>Genome sequence of Lactobacillus crispatus ST1.</title>
        <authorList>
            <person name="Ojala T."/>
            <person name="Kuparinen V."/>
            <person name="Koskinen J.P."/>
            <person name="Alatalo E."/>
            <person name="Holm L."/>
            <person name="Auvinen P."/>
            <person name="Edelman S."/>
            <person name="Westerlund-Wikstrom B."/>
            <person name="Korhonen T.K."/>
            <person name="Paulin L."/>
            <person name="Kankainen M."/>
        </authorList>
    </citation>
    <scope>NUCLEOTIDE SEQUENCE [LARGE SCALE GENOMIC DNA]</scope>
    <source>
        <strain evidence="2 3">ST1</strain>
    </source>
</reference>
<keyword evidence="1" id="KW-1133">Transmembrane helix</keyword>
<dbReference type="Proteomes" id="UP000002371">
    <property type="component" value="Chromosome"/>
</dbReference>
<evidence type="ECO:0000313" key="2">
    <source>
        <dbReference type="EMBL" id="CBL49567.1"/>
    </source>
</evidence>
<reference key="2">
    <citation type="submission" date="2010-03" db="EMBL/GenBank/DDBJ databases">
        <title>Genome Sequence of Lactobacillus crispatus ST1.</title>
        <authorList>
            <person name="Ojala T."/>
            <person name="Kuparinen V."/>
            <person name="Koskinen J.P."/>
            <person name="Alatalo E."/>
            <person name="Holm L."/>
            <person name="Auvinen P."/>
            <person name="Edelman S."/>
            <person name="Westerlund-Wikstroem B."/>
            <person name="Korhonen T.K."/>
            <person name="Paulin L."/>
            <person name="Kankainen M."/>
        </authorList>
    </citation>
    <scope>NUCLEOTIDE SEQUENCE</scope>
    <source>
        <strain>ST1</strain>
    </source>
</reference>
<dbReference type="KEGG" id="lcr:LCRIS_00120"/>
<dbReference type="AlphaFoldDB" id="D5H0N2"/>
<dbReference type="EMBL" id="FN692037">
    <property type="protein sequence ID" value="CBL49567.1"/>
    <property type="molecule type" value="Genomic_DNA"/>
</dbReference>
<organism evidence="2 3">
    <name type="scientific">Lactobacillus crispatus (strain ST1)</name>
    <dbReference type="NCBI Taxonomy" id="748671"/>
    <lineage>
        <taxon>Bacteria</taxon>
        <taxon>Bacillati</taxon>
        <taxon>Bacillota</taxon>
        <taxon>Bacilli</taxon>
        <taxon>Lactobacillales</taxon>
        <taxon>Lactobacillaceae</taxon>
        <taxon>Lactobacillus</taxon>
    </lineage>
</organism>
<protein>
    <recommendedName>
        <fullName evidence="4">Group-specific protein</fullName>
    </recommendedName>
</protein>
<sequence>MLKKIIIPLVMILTALIISFLFPKIFSFDRNTIISLGIGIICYLVGNLFLKNK</sequence>
<proteinExistence type="predicted"/>
<gene>
    <name evidence="2" type="ordered locus">LCRIS_00120</name>
</gene>